<gene>
    <name evidence="3" type="ORF">S12H4_15805</name>
</gene>
<feature type="domain" description="ABC transporter" evidence="2">
    <location>
        <begin position="27"/>
        <end position="152"/>
    </location>
</feature>
<dbReference type="GO" id="GO:0016887">
    <property type="term" value="F:ATP hydrolysis activity"/>
    <property type="evidence" value="ECO:0007669"/>
    <property type="project" value="InterPro"/>
</dbReference>
<dbReference type="Gene3D" id="3.40.50.300">
    <property type="entry name" value="P-loop containing nucleotide triphosphate hydrolases"/>
    <property type="match status" value="1"/>
</dbReference>
<dbReference type="InterPro" id="IPR003439">
    <property type="entry name" value="ABC_transporter-like_ATP-bd"/>
</dbReference>
<dbReference type="PANTHER" id="PTHR42781:SF8">
    <property type="entry name" value="BICARBONATE TRANSPORT ATP-BINDING PROTEIN CMPC"/>
    <property type="match status" value="1"/>
</dbReference>
<reference evidence="3" key="1">
    <citation type="journal article" date="2014" name="Front. Microbiol.">
        <title>High frequency of phylogenetically diverse reductive dehalogenase-homologous genes in deep subseafloor sedimentary metagenomes.</title>
        <authorList>
            <person name="Kawai M."/>
            <person name="Futagami T."/>
            <person name="Toyoda A."/>
            <person name="Takaki Y."/>
            <person name="Nishi S."/>
            <person name="Hori S."/>
            <person name="Arai W."/>
            <person name="Tsubouchi T."/>
            <person name="Morono Y."/>
            <person name="Uchiyama I."/>
            <person name="Ito T."/>
            <person name="Fujiyama A."/>
            <person name="Inagaki F."/>
            <person name="Takami H."/>
        </authorList>
    </citation>
    <scope>NUCLEOTIDE SEQUENCE</scope>
    <source>
        <strain evidence="3">Expedition CK06-06</strain>
    </source>
</reference>
<comment type="caution">
    <text evidence="3">The sequence shown here is derived from an EMBL/GenBank/DDBJ whole genome shotgun (WGS) entry which is preliminary data.</text>
</comment>
<accession>X1S510</accession>
<dbReference type="AlphaFoldDB" id="X1S510"/>
<dbReference type="PANTHER" id="PTHR42781">
    <property type="entry name" value="SPERMIDINE/PUTRESCINE IMPORT ATP-BINDING PROTEIN POTA"/>
    <property type="match status" value="1"/>
</dbReference>
<organism evidence="3">
    <name type="scientific">marine sediment metagenome</name>
    <dbReference type="NCBI Taxonomy" id="412755"/>
    <lineage>
        <taxon>unclassified sequences</taxon>
        <taxon>metagenomes</taxon>
        <taxon>ecological metagenomes</taxon>
    </lineage>
</organism>
<keyword evidence="1" id="KW-0813">Transport</keyword>
<protein>
    <recommendedName>
        <fullName evidence="2">ABC transporter domain-containing protein</fullName>
    </recommendedName>
</protein>
<evidence type="ECO:0000259" key="2">
    <source>
        <dbReference type="Pfam" id="PF00005"/>
    </source>
</evidence>
<sequence length="152" mass="17408">MMEDKIIAIKNLSKYFFSNNKKKWVIKDINMGIKEKEFIVILGPGVCGKSTFLKILGGIEKQSSGTIIFEGKKFEKNKSSEISRKFGFVFQNSNLLPWRTAEGNINVVLEIQKLKSKKWKSRVNEMLNIVGLSAYRKMFPHELSGGMQQRLS</sequence>
<dbReference type="Pfam" id="PF00005">
    <property type="entry name" value="ABC_tran"/>
    <property type="match status" value="1"/>
</dbReference>
<proteinExistence type="predicted"/>
<dbReference type="GO" id="GO:0005524">
    <property type="term" value="F:ATP binding"/>
    <property type="evidence" value="ECO:0007669"/>
    <property type="project" value="InterPro"/>
</dbReference>
<dbReference type="EMBL" id="BARW01007613">
    <property type="protein sequence ID" value="GAI74236.1"/>
    <property type="molecule type" value="Genomic_DNA"/>
</dbReference>
<dbReference type="InterPro" id="IPR050093">
    <property type="entry name" value="ABC_SmlMolc_Importer"/>
</dbReference>
<dbReference type="InterPro" id="IPR027417">
    <property type="entry name" value="P-loop_NTPase"/>
</dbReference>
<evidence type="ECO:0000313" key="3">
    <source>
        <dbReference type="EMBL" id="GAI74236.1"/>
    </source>
</evidence>
<feature type="non-terminal residue" evidence="3">
    <location>
        <position position="152"/>
    </location>
</feature>
<name>X1S510_9ZZZZ</name>
<evidence type="ECO:0000256" key="1">
    <source>
        <dbReference type="ARBA" id="ARBA00022448"/>
    </source>
</evidence>
<dbReference type="SUPFAM" id="SSF52540">
    <property type="entry name" value="P-loop containing nucleoside triphosphate hydrolases"/>
    <property type="match status" value="1"/>
</dbReference>